<comment type="caution">
    <text evidence="1">The sequence shown here is derived from an EMBL/GenBank/DDBJ whole genome shotgun (WGS) entry which is preliminary data.</text>
</comment>
<reference evidence="1" key="1">
    <citation type="submission" date="2021-06" db="EMBL/GenBank/DDBJ databases">
        <authorList>
            <person name="Hodson N. C."/>
            <person name="Mongue J. A."/>
            <person name="Jaron S. K."/>
        </authorList>
    </citation>
    <scope>NUCLEOTIDE SEQUENCE</scope>
</reference>
<name>A0A8J2JGD8_9HEXA</name>
<evidence type="ECO:0000313" key="2">
    <source>
        <dbReference type="Proteomes" id="UP000708208"/>
    </source>
</evidence>
<evidence type="ECO:0000313" key="1">
    <source>
        <dbReference type="EMBL" id="CAG7717477.1"/>
    </source>
</evidence>
<dbReference type="Proteomes" id="UP000708208">
    <property type="component" value="Unassembled WGS sequence"/>
</dbReference>
<accession>A0A8J2JGD8</accession>
<organism evidence="1 2">
    <name type="scientific">Allacma fusca</name>
    <dbReference type="NCBI Taxonomy" id="39272"/>
    <lineage>
        <taxon>Eukaryota</taxon>
        <taxon>Metazoa</taxon>
        <taxon>Ecdysozoa</taxon>
        <taxon>Arthropoda</taxon>
        <taxon>Hexapoda</taxon>
        <taxon>Collembola</taxon>
        <taxon>Symphypleona</taxon>
        <taxon>Sminthuridae</taxon>
        <taxon>Allacma</taxon>
    </lineage>
</organism>
<gene>
    <name evidence="1" type="ORF">AFUS01_LOCUS6934</name>
</gene>
<dbReference type="AlphaFoldDB" id="A0A8J2JGD8"/>
<sequence>MSSVIKHSCCCAGDLAVGVVDLAGLILAAEALEGVTAVVGEAVLNEMVVTAPAVVNGVAILAYGQDPSFDTLEQPTTETGSGPINFSPSNSVWKSRTTEEFAASAQVPDQFANSENFGF</sequence>
<dbReference type="EMBL" id="CAJVCH010046208">
    <property type="protein sequence ID" value="CAG7717477.1"/>
    <property type="molecule type" value="Genomic_DNA"/>
</dbReference>
<protein>
    <submittedName>
        <fullName evidence="1">Uncharacterized protein</fullName>
    </submittedName>
</protein>
<proteinExistence type="predicted"/>
<keyword evidence="2" id="KW-1185">Reference proteome</keyword>